<reference evidence="8 9" key="1">
    <citation type="journal article" date="2022" name="Front. Microbiol.">
        <title>Identification and characterization of a novel class of self-sufficient cytochrome P450 hydroxylase involved in cyclohexanecarboxylate degradation in Paraburkholderia terrae strain KU-64.</title>
        <authorList>
            <person name="Yamamoto T."/>
            <person name="Hasegawa Y."/>
            <person name="Iwaki H."/>
        </authorList>
    </citation>
    <scope>NUCLEOTIDE SEQUENCE [LARGE SCALE GENOMIC DNA]</scope>
    <source>
        <strain evidence="8 9">KU-64</strain>
    </source>
</reference>
<feature type="transmembrane region" description="Helical" evidence="6">
    <location>
        <begin position="384"/>
        <end position="404"/>
    </location>
</feature>
<keyword evidence="3 6" id="KW-0812">Transmembrane</keyword>
<evidence type="ECO:0000256" key="4">
    <source>
        <dbReference type="ARBA" id="ARBA00022989"/>
    </source>
</evidence>
<dbReference type="EMBL" id="AP024956">
    <property type="protein sequence ID" value="BCZ82137.1"/>
    <property type="molecule type" value="Genomic_DNA"/>
</dbReference>
<feature type="transmembrane region" description="Helical" evidence="6">
    <location>
        <begin position="416"/>
        <end position="436"/>
    </location>
</feature>
<gene>
    <name evidence="8" type="ORF">PTKU64_58120</name>
</gene>
<dbReference type="InterPro" id="IPR011701">
    <property type="entry name" value="MFS"/>
</dbReference>
<dbReference type="InterPro" id="IPR036259">
    <property type="entry name" value="MFS_trans_sf"/>
</dbReference>
<feature type="transmembrane region" description="Helical" evidence="6">
    <location>
        <begin position="192"/>
        <end position="213"/>
    </location>
</feature>
<feature type="domain" description="Major facilitator superfamily (MFS) profile" evidence="7">
    <location>
        <begin position="33"/>
        <end position="440"/>
    </location>
</feature>
<feature type="transmembrane region" description="Helical" evidence="6">
    <location>
        <begin position="326"/>
        <end position="346"/>
    </location>
</feature>
<evidence type="ECO:0000313" key="9">
    <source>
        <dbReference type="Proteomes" id="UP001319874"/>
    </source>
</evidence>
<feature type="transmembrane region" description="Helical" evidence="6">
    <location>
        <begin position="122"/>
        <end position="145"/>
    </location>
</feature>
<feature type="transmembrane region" description="Helical" evidence="6">
    <location>
        <begin position="352"/>
        <end position="372"/>
    </location>
</feature>
<feature type="transmembrane region" description="Helical" evidence="6">
    <location>
        <begin position="157"/>
        <end position="180"/>
    </location>
</feature>
<feature type="transmembrane region" description="Helical" evidence="6">
    <location>
        <begin position="67"/>
        <end position="87"/>
    </location>
</feature>
<keyword evidence="5 6" id="KW-0472">Membrane</keyword>
<keyword evidence="4 6" id="KW-1133">Transmembrane helix</keyword>
<feature type="transmembrane region" description="Helical" evidence="6">
    <location>
        <begin position="99"/>
        <end position="116"/>
    </location>
</feature>
<dbReference type="PANTHER" id="PTHR43791:SF36">
    <property type="entry name" value="TRANSPORTER, PUTATIVE (AFU_ORTHOLOGUE AFUA_6G08340)-RELATED"/>
    <property type="match status" value="1"/>
</dbReference>
<dbReference type="Proteomes" id="UP001319874">
    <property type="component" value="Chromosome 2"/>
</dbReference>
<organism evidence="8 9">
    <name type="scientific">Paraburkholderia terrae</name>
    <dbReference type="NCBI Taxonomy" id="311230"/>
    <lineage>
        <taxon>Bacteria</taxon>
        <taxon>Pseudomonadati</taxon>
        <taxon>Pseudomonadota</taxon>
        <taxon>Betaproteobacteria</taxon>
        <taxon>Burkholderiales</taxon>
        <taxon>Burkholderiaceae</taxon>
        <taxon>Paraburkholderia</taxon>
    </lineage>
</organism>
<keyword evidence="9" id="KW-1185">Reference proteome</keyword>
<name>A0ABN6JQF7_9BURK</name>
<dbReference type="Gene3D" id="1.20.1250.20">
    <property type="entry name" value="MFS general substrate transporter like domains"/>
    <property type="match status" value="2"/>
</dbReference>
<feature type="transmembrane region" description="Helical" evidence="6">
    <location>
        <begin position="297"/>
        <end position="314"/>
    </location>
</feature>
<evidence type="ECO:0000256" key="3">
    <source>
        <dbReference type="ARBA" id="ARBA00022692"/>
    </source>
</evidence>
<evidence type="ECO:0000256" key="6">
    <source>
        <dbReference type="SAM" id="Phobius"/>
    </source>
</evidence>
<evidence type="ECO:0000256" key="5">
    <source>
        <dbReference type="ARBA" id="ARBA00023136"/>
    </source>
</evidence>
<evidence type="ECO:0000259" key="7">
    <source>
        <dbReference type="PROSITE" id="PS50850"/>
    </source>
</evidence>
<feature type="transmembrane region" description="Helical" evidence="6">
    <location>
        <begin position="261"/>
        <end position="282"/>
    </location>
</feature>
<dbReference type="Pfam" id="PF07690">
    <property type="entry name" value="MFS_1"/>
    <property type="match status" value="1"/>
</dbReference>
<dbReference type="SUPFAM" id="SSF103473">
    <property type="entry name" value="MFS general substrate transporter"/>
    <property type="match status" value="1"/>
</dbReference>
<proteinExistence type="predicted"/>
<dbReference type="InterPro" id="IPR020846">
    <property type="entry name" value="MFS_dom"/>
</dbReference>
<evidence type="ECO:0000256" key="1">
    <source>
        <dbReference type="ARBA" id="ARBA00004141"/>
    </source>
</evidence>
<sequence>MPARTQSGPGDTVNTVTSAIDESRLINRLGLRLMPLLGLLYLVAYIDRSNISFAKLQMLGSLGLSEVAYGLGASLFFIGYLIFEVPSNVLLHKYGAPKWMARIMFTWGVVTILLAFTQNATMFYVLRFLLGASEAGLYPGVIYYLTLWFPQRHRVRMLGYFTVGSSLGNMVGAPICGWLLDKGGLLGLQGWQLVFIVTGIPSVLLTLVVLFCLPASPREAKFLNDEEKNWLARTLDSESTQARKSAARHGTLMSVLTEPRVIGMALYYMMLSISVYGVSYWLPTLVKGFGVSNTTNGFLNIIPWLMATIVLAWLPSKLRAGNRAIIAMLASALLGMVFFLSSVFLPTNTLRFVALCFGAPCMYLLIPCFWTLPPKFLFGARAAAGIAAINSLGNIGGFIAQNLVPFVKQTTGSTQAPMLIPAACMLIFACVTMFVLRRNGRGARSVNGAPVTE</sequence>
<keyword evidence="2" id="KW-0813">Transport</keyword>
<dbReference type="PANTHER" id="PTHR43791">
    <property type="entry name" value="PERMEASE-RELATED"/>
    <property type="match status" value="1"/>
</dbReference>
<comment type="subcellular location">
    <subcellularLocation>
        <location evidence="1">Membrane</location>
        <topology evidence="1">Multi-pass membrane protein</topology>
    </subcellularLocation>
</comment>
<evidence type="ECO:0000313" key="8">
    <source>
        <dbReference type="EMBL" id="BCZ82137.1"/>
    </source>
</evidence>
<accession>A0ABN6JQF7</accession>
<dbReference type="CDD" id="cd17319">
    <property type="entry name" value="MFS_ExuT_GudP_like"/>
    <property type="match status" value="1"/>
</dbReference>
<evidence type="ECO:0000256" key="2">
    <source>
        <dbReference type="ARBA" id="ARBA00022448"/>
    </source>
</evidence>
<dbReference type="PROSITE" id="PS50850">
    <property type="entry name" value="MFS"/>
    <property type="match status" value="1"/>
</dbReference>
<feature type="transmembrane region" description="Helical" evidence="6">
    <location>
        <begin position="29"/>
        <end position="47"/>
    </location>
</feature>
<protein>
    <submittedName>
        <fullName evidence="8">MFS transporter</fullName>
    </submittedName>
</protein>